<dbReference type="RefSeq" id="WP_171606006.1">
    <property type="nucleotide sequence ID" value="NZ_WHPF01000001.1"/>
</dbReference>
<dbReference type="Gene3D" id="3.55.50.30">
    <property type="match status" value="1"/>
</dbReference>
<name>A0A8J8JVD6_9BACT</name>
<dbReference type="EMBL" id="WHPF01000001">
    <property type="protein sequence ID" value="NNV54096.1"/>
    <property type="molecule type" value="Genomic_DNA"/>
</dbReference>
<dbReference type="InterPro" id="IPR006860">
    <property type="entry name" value="FecR"/>
</dbReference>
<proteinExistence type="predicted"/>
<reference evidence="4" key="1">
    <citation type="submission" date="2019-10" db="EMBL/GenBank/DDBJ databases">
        <title>Draft genome sequence of Panacibacter sp. KCS-6.</title>
        <authorList>
            <person name="Yim K.J."/>
        </authorList>
    </citation>
    <scope>NUCLEOTIDE SEQUENCE</scope>
    <source>
        <strain evidence="4">KCS-6</strain>
    </source>
</reference>
<dbReference type="PANTHER" id="PTHR30273">
    <property type="entry name" value="PERIPLASMIC SIGNAL SENSOR AND SIGMA FACTOR ACTIVATOR FECR-RELATED"/>
    <property type="match status" value="1"/>
</dbReference>
<feature type="domain" description="FecR protein" evidence="2">
    <location>
        <begin position="81"/>
        <end position="177"/>
    </location>
</feature>
<dbReference type="PANTHER" id="PTHR30273:SF2">
    <property type="entry name" value="PROTEIN FECR"/>
    <property type="match status" value="1"/>
</dbReference>
<dbReference type="PIRSF" id="PIRSF018266">
    <property type="entry name" value="FecR"/>
    <property type="match status" value="1"/>
</dbReference>
<evidence type="ECO:0000256" key="1">
    <source>
        <dbReference type="SAM" id="Phobius"/>
    </source>
</evidence>
<accession>A0A8J8JVD6</accession>
<dbReference type="Proteomes" id="UP000598971">
    <property type="component" value="Unassembled WGS sequence"/>
</dbReference>
<gene>
    <name evidence="4" type="ORF">GD597_01405</name>
</gene>
<evidence type="ECO:0000259" key="2">
    <source>
        <dbReference type="Pfam" id="PF04773"/>
    </source>
</evidence>
<dbReference type="AlphaFoldDB" id="A0A8J8JVD6"/>
<keyword evidence="1" id="KW-0472">Membrane</keyword>
<organism evidence="4 5">
    <name type="scientific">Limnovirga soli</name>
    <dbReference type="NCBI Taxonomy" id="2656915"/>
    <lineage>
        <taxon>Bacteria</taxon>
        <taxon>Pseudomonadati</taxon>
        <taxon>Bacteroidota</taxon>
        <taxon>Chitinophagia</taxon>
        <taxon>Chitinophagales</taxon>
        <taxon>Chitinophagaceae</taxon>
        <taxon>Limnovirga</taxon>
    </lineage>
</organism>
<keyword evidence="1" id="KW-0812">Transmembrane</keyword>
<keyword evidence="5" id="KW-1185">Reference proteome</keyword>
<evidence type="ECO:0000313" key="5">
    <source>
        <dbReference type="Proteomes" id="UP000598971"/>
    </source>
</evidence>
<feature type="transmembrane region" description="Helical" evidence="1">
    <location>
        <begin position="51"/>
        <end position="70"/>
    </location>
</feature>
<dbReference type="Pfam" id="PF04773">
    <property type="entry name" value="FecR"/>
    <property type="match status" value="1"/>
</dbReference>
<evidence type="ECO:0000313" key="4">
    <source>
        <dbReference type="EMBL" id="NNV54096.1"/>
    </source>
</evidence>
<dbReference type="InterPro" id="IPR032508">
    <property type="entry name" value="FecR_C"/>
</dbReference>
<sequence>MDNHLIPGQEDKDLPFYFKPKQVTDVKRLNNWHAISNGIDENMLQGKNKRMGYISFAAVFLVVIGAIWFFTIRETPPELTTYATGYGKVKIMLLPDSSKLILNANSTVKIPKDWKTTGNREVWLEGEAYFEVTKKIATGQKFIVHTNQVDVEVLGTRFNVNTRRSESIVALAEGKVQLAIKEKGVTVIKDLNMPSLVLKPGQVAKVDSTLHVSVAEDTNIDRYASWVQHEYHFDNTSLGTVAGIIEDTYGYKMIVQDSTLLQRSISGDLRAENIDAFVNVLQATFSLKMTIDKKTIIISQP</sequence>
<evidence type="ECO:0000259" key="3">
    <source>
        <dbReference type="Pfam" id="PF16344"/>
    </source>
</evidence>
<keyword evidence="1" id="KW-1133">Transmembrane helix</keyword>
<feature type="domain" description="Protein FecR C-terminal" evidence="3">
    <location>
        <begin position="231"/>
        <end position="298"/>
    </location>
</feature>
<dbReference type="GO" id="GO:0016989">
    <property type="term" value="F:sigma factor antagonist activity"/>
    <property type="evidence" value="ECO:0007669"/>
    <property type="project" value="TreeGrafter"/>
</dbReference>
<protein>
    <submittedName>
        <fullName evidence="4">DUF4974 domain-containing protein</fullName>
    </submittedName>
</protein>
<comment type="caution">
    <text evidence="4">The sequence shown here is derived from an EMBL/GenBank/DDBJ whole genome shotgun (WGS) entry which is preliminary data.</text>
</comment>
<dbReference type="InterPro" id="IPR012373">
    <property type="entry name" value="Ferrdict_sens_TM"/>
</dbReference>
<dbReference type="Pfam" id="PF16344">
    <property type="entry name" value="FecR_C"/>
    <property type="match status" value="1"/>
</dbReference>
<dbReference type="Gene3D" id="2.60.120.1440">
    <property type="match status" value="1"/>
</dbReference>